<evidence type="ECO:0000259" key="2">
    <source>
        <dbReference type="PROSITE" id="PS51462"/>
    </source>
</evidence>
<organism evidence="3 4">
    <name type="scientific">Candidatus Finniella inopinata</name>
    <dbReference type="NCBI Taxonomy" id="1696036"/>
    <lineage>
        <taxon>Bacteria</taxon>
        <taxon>Pseudomonadati</taxon>
        <taxon>Pseudomonadota</taxon>
        <taxon>Alphaproteobacteria</taxon>
        <taxon>Holosporales</taxon>
        <taxon>Candidatus Paracaedibacteraceae</taxon>
        <taxon>Candidatus Finniella</taxon>
    </lineage>
</organism>
<sequence>MPGEALGIRNQADVAKGFVVDAFMANWDLVVEGKNLWLSGGKIYRMDNGGALRYRAMGAFKTLTGYDFSSALSDLYTLRGQRYPLDPTLDINTYGQQFYGTLTQPEILRQIEKLVALKDVILKTADKYNQLLGSIKDYPKLISNLVTRLNSLKSYHYDQAIPVNQYRQAHPFAVVIPNKSSASILIVTEHNGRKKVLLGKRVRHDWWGNFGGKADDEDKTLLNAAVREVSEESMGLYHVLTDDLVQAPFHDLIKGGDLPDALHRMYLLEGRDYIDPSIFKTALRGQTDEHSQEYTDFAWVDVADLLALVKTFQSTPNQTDNENQYVLKDDKRRDISIHHPLMDMLRQAPVVAWLEALTSNVKVKPSHTQGSIGSTVLKDPRRPSWYPSPPFFDPRAEEGEKLYNLMTKHLDLMTQVKQKGEKIREILKPIEPSTTSARASSSSASSMTFKEEEAQGSAGSSTSAGDLSRTETATDTHLKWSLEQAGIKYTQGNDQKNIYLFLKDVSTISKGYCEEFNPASGTCAPGTISYKCMLLEAVAEERNMKNWFVFYHTLPGKMAFIYDIATEFRNALRVMGSSNDARVNMHSLRVLDTFFKDLANVDAFIEDQMKKQNTENFREIDNYESNFQENGLSVNIYLFGSKDCNYESTFGMLHSNYTITPPDYTKFLSHLISQFSLTNTDKYFELFKRYFGETDTNQLLQIFVNPDVVNNMVYLSALFGRGLYETPLEQKQKLAPRAFLETLRQDPIKAANALISIPSSLGFQTLQARIFSKPDMMADSGKVQIKRYFRVNPKEGYLRELRAMVREDLTQWLQAKHELSPDTLENPSSSDTTRPLTSLQKVHRHMHQSSGITYETKTTVSKYGQFLKTDNLDGIKQILAQDRNFDLFKPIANVDYMDDSIGLPDIIPPIALFDDAPKVLEWMIQNHSERLKNAALEAIKSTDEYVKTSALKLFLDLVNKNQGFLEALAAASEAIKSTDNKDKRMGFSLFLALVNKNQGVTEAIAAASEAIKSTYYMTNHAARGLLEALKQRMRVDTTDTKLLKS</sequence>
<reference evidence="3 4" key="1">
    <citation type="submission" date="2018-10" db="EMBL/GenBank/DDBJ databases">
        <title>An updated phylogeny of the Alphaproteobacteria reveals that the parasitic Rickettsiales and Holosporales have independent origins.</title>
        <authorList>
            <person name="Munoz-Gomez S.A."/>
            <person name="Hess S."/>
            <person name="Burger G."/>
            <person name="Lang B.F."/>
            <person name="Susko E."/>
            <person name="Slamovits C.H."/>
            <person name="Roger A.J."/>
        </authorList>
    </citation>
    <scope>NUCLEOTIDE SEQUENCE [LARGE SCALE GENOMIC DNA]</scope>
    <source>
        <strain evidence="3">HOLO01</strain>
    </source>
</reference>
<proteinExistence type="predicted"/>
<feature type="domain" description="Nudix hydrolase" evidence="2">
    <location>
        <begin position="177"/>
        <end position="322"/>
    </location>
</feature>
<keyword evidence="3" id="KW-0378">Hydrolase</keyword>
<evidence type="ECO:0000313" key="3">
    <source>
        <dbReference type="EMBL" id="RZI45959.1"/>
    </source>
</evidence>
<dbReference type="InterPro" id="IPR000086">
    <property type="entry name" value="NUDIX_hydrolase_dom"/>
</dbReference>
<dbReference type="SUPFAM" id="SSF55811">
    <property type="entry name" value="Nudix"/>
    <property type="match status" value="1"/>
</dbReference>
<dbReference type="Gene3D" id="3.90.79.10">
    <property type="entry name" value="Nucleoside Triphosphate Pyrophosphohydrolase"/>
    <property type="match status" value="1"/>
</dbReference>
<dbReference type="PROSITE" id="PS51462">
    <property type="entry name" value="NUDIX"/>
    <property type="match status" value="1"/>
</dbReference>
<dbReference type="InterPro" id="IPR015797">
    <property type="entry name" value="NUDIX_hydrolase-like_dom_sf"/>
</dbReference>
<keyword evidence="4" id="KW-1185">Reference proteome</keyword>
<evidence type="ECO:0000313" key="4">
    <source>
        <dbReference type="Proteomes" id="UP000293550"/>
    </source>
</evidence>
<evidence type="ECO:0000256" key="1">
    <source>
        <dbReference type="SAM" id="MobiDB-lite"/>
    </source>
</evidence>
<dbReference type="AlphaFoldDB" id="A0A4Q7DIE5"/>
<feature type="compositionally biased region" description="Low complexity" evidence="1">
    <location>
        <begin position="455"/>
        <end position="465"/>
    </location>
</feature>
<feature type="compositionally biased region" description="Low complexity" evidence="1">
    <location>
        <begin position="433"/>
        <end position="448"/>
    </location>
</feature>
<dbReference type="Proteomes" id="UP000293550">
    <property type="component" value="Unassembled WGS sequence"/>
</dbReference>
<feature type="region of interest" description="Disordered" evidence="1">
    <location>
        <begin position="428"/>
        <end position="470"/>
    </location>
</feature>
<gene>
    <name evidence="3" type="ORF">EQU50_05880</name>
</gene>
<dbReference type="OrthoDB" id="9761969at2"/>
<protein>
    <submittedName>
        <fullName evidence="3">NUDIX hydrolase</fullName>
    </submittedName>
</protein>
<dbReference type="RefSeq" id="WP_130154207.1">
    <property type="nucleotide sequence ID" value="NZ_SCFB01000006.1"/>
</dbReference>
<dbReference type="GO" id="GO:0016787">
    <property type="term" value="F:hydrolase activity"/>
    <property type="evidence" value="ECO:0007669"/>
    <property type="project" value="UniProtKB-KW"/>
</dbReference>
<comment type="caution">
    <text evidence="3">The sequence shown here is derived from an EMBL/GenBank/DDBJ whole genome shotgun (WGS) entry which is preliminary data.</text>
</comment>
<accession>A0A4Q7DIE5</accession>
<dbReference type="EMBL" id="SCFB01000006">
    <property type="protein sequence ID" value="RZI45959.1"/>
    <property type="molecule type" value="Genomic_DNA"/>
</dbReference>
<name>A0A4Q7DIE5_9PROT</name>
<dbReference type="Pfam" id="PF00293">
    <property type="entry name" value="NUDIX"/>
    <property type="match status" value="1"/>
</dbReference>